<dbReference type="RefSeq" id="WP_141785831.1">
    <property type="nucleotide sequence ID" value="NZ_BAAAIK010000001.1"/>
</dbReference>
<comment type="caution">
    <text evidence="1">The sequence shown here is derived from an EMBL/GenBank/DDBJ whole genome shotgun (WGS) entry which is preliminary data.</text>
</comment>
<protein>
    <submittedName>
        <fullName evidence="1">Phage tail-like protein</fullName>
    </submittedName>
</protein>
<organism evidence="1 2">
    <name type="scientific">Ornithinicoccus hortensis</name>
    <dbReference type="NCBI Taxonomy" id="82346"/>
    <lineage>
        <taxon>Bacteria</taxon>
        <taxon>Bacillati</taxon>
        <taxon>Actinomycetota</taxon>
        <taxon>Actinomycetes</taxon>
        <taxon>Micrococcales</taxon>
        <taxon>Intrasporangiaceae</taxon>
        <taxon>Ornithinicoccus</taxon>
    </lineage>
</organism>
<sequence length="177" mass="18338">MRGTVTGLVSPHPLGETLPGLYAEDAFAQGLCAGLDEVLAPVIGTLDNLPAYLDLATAPDDLVPWLAHWVGMSVQASMPVERQRELLQSAVDLQGWLGTPRGVQLSLEALFGATAVVEESGGSAWSTDPHAALPGEPVPSVTVRVSGVGPGVESDRVEAVVAAVTPAHVLRHVEVSP</sequence>
<accession>A0A542YUY5</accession>
<dbReference type="AlphaFoldDB" id="A0A542YUY5"/>
<dbReference type="OrthoDB" id="370073at2"/>
<dbReference type="NCBIfam" id="TIGR02242">
    <property type="entry name" value="tail_TIGR02242"/>
    <property type="match status" value="1"/>
</dbReference>
<gene>
    <name evidence="1" type="ORF">FB467_3047</name>
</gene>
<evidence type="ECO:0000313" key="1">
    <source>
        <dbReference type="EMBL" id="TQL51880.1"/>
    </source>
</evidence>
<proteinExistence type="predicted"/>
<dbReference type="InterPro" id="IPR006521">
    <property type="entry name" value="Tail_protein_I"/>
</dbReference>
<keyword evidence="2" id="KW-1185">Reference proteome</keyword>
<dbReference type="Proteomes" id="UP000319516">
    <property type="component" value="Unassembled WGS sequence"/>
</dbReference>
<reference evidence="1 2" key="1">
    <citation type="submission" date="2019-06" db="EMBL/GenBank/DDBJ databases">
        <title>Sequencing the genomes of 1000 actinobacteria strains.</title>
        <authorList>
            <person name="Klenk H.-P."/>
        </authorList>
    </citation>
    <scope>NUCLEOTIDE SEQUENCE [LARGE SCALE GENOMIC DNA]</scope>
    <source>
        <strain evidence="1 2">DSM 12335</strain>
    </source>
</reference>
<dbReference type="EMBL" id="VFOP01000001">
    <property type="protein sequence ID" value="TQL51880.1"/>
    <property type="molecule type" value="Genomic_DNA"/>
</dbReference>
<dbReference type="InterPro" id="IPR011748">
    <property type="entry name" value="Unchr_phage_tail-like"/>
</dbReference>
<dbReference type="Pfam" id="PF09684">
    <property type="entry name" value="Tail_P2_I"/>
    <property type="match status" value="1"/>
</dbReference>
<name>A0A542YUY5_9MICO</name>
<evidence type="ECO:0000313" key="2">
    <source>
        <dbReference type="Proteomes" id="UP000319516"/>
    </source>
</evidence>